<evidence type="ECO:0008006" key="3">
    <source>
        <dbReference type="Google" id="ProtNLM"/>
    </source>
</evidence>
<reference evidence="1" key="1">
    <citation type="submission" date="2023-03" db="EMBL/GenBank/DDBJ databases">
        <title>Massive genome expansion in bonnet fungi (Mycena s.s.) driven by repeated elements and novel gene families across ecological guilds.</title>
        <authorList>
            <consortium name="Lawrence Berkeley National Laboratory"/>
            <person name="Harder C.B."/>
            <person name="Miyauchi S."/>
            <person name="Viragh M."/>
            <person name="Kuo A."/>
            <person name="Thoen E."/>
            <person name="Andreopoulos B."/>
            <person name="Lu D."/>
            <person name="Skrede I."/>
            <person name="Drula E."/>
            <person name="Henrissat B."/>
            <person name="Morin E."/>
            <person name="Kohler A."/>
            <person name="Barry K."/>
            <person name="LaButti K."/>
            <person name="Morin E."/>
            <person name="Salamov A."/>
            <person name="Lipzen A."/>
            <person name="Mereny Z."/>
            <person name="Hegedus B."/>
            <person name="Baldrian P."/>
            <person name="Stursova M."/>
            <person name="Weitz H."/>
            <person name="Taylor A."/>
            <person name="Grigoriev I.V."/>
            <person name="Nagy L.G."/>
            <person name="Martin F."/>
            <person name="Kauserud H."/>
        </authorList>
    </citation>
    <scope>NUCLEOTIDE SEQUENCE</scope>
    <source>
        <strain evidence="1">CBHHK182m</strain>
    </source>
</reference>
<evidence type="ECO:0000313" key="1">
    <source>
        <dbReference type="EMBL" id="KAJ7772177.1"/>
    </source>
</evidence>
<comment type="caution">
    <text evidence="1">The sequence shown here is derived from an EMBL/GenBank/DDBJ whole genome shotgun (WGS) entry which is preliminary data.</text>
</comment>
<protein>
    <recommendedName>
        <fullName evidence="3">F-box domain-containing protein</fullName>
    </recommendedName>
</protein>
<accession>A0AAD7NRH2</accession>
<gene>
    <name evidence="1" type="ORF">B0H16DRAFT_1305374</name>
</gene>
<dbReference type="EMBL" id="JARKIB010000014">
    <property type="protein sequence ID" value="KAJ7772177.1"/>
    <property type="molecule type" value="Genomic_DNA"/>
</dbReference>
<dbReference type="AlphaFoldDB" id="A0AAD7NRH2"/>
<keyword evidence="2" id="KW-1185">Reference proteome</keyword>
<organism evidence="1 2">
    <name type="scientific">Mycena metata</name>
    <dbReference type="NCBI Taxonomy" id="1033252"/>
    <lineage>
        <taxon>Eukaryota</taxon>
        <taxon>Fungi</taxon>
        <taxon>Dikarya</taxon>
        <taxon>Basidiomycota</taxon>
        <taxon>Agaricomycotina</taxon>
        <taxon>Agaricomycetes</taxon>
        <taxon>Agaricomycetidae</taxon>
        <taxon>Agaricales</taxon>
        <taxon>Marasmiineae</taxon>
        <taxon>Mycenaceae</taxon>
        <taxon>Mycena</taxon>
    </lineage>
</organism>
<proteinExistence type="predicted"/>
<name>A0AAD7NRH2_9AGAR</name>
<sequence>MDARPEQTLIDAQIAWYYAQIALLKAKRNSIAPICRLPNELLSRIITIYAIDSGTLFNLRWAKVVMHICWRWYAVALAAQPLWSFIDLSYGERWARFYRQLERSGVAPLTI</sequence>
<evidence type="ECO:0000313" key="2">
    <source>
        <dbReference type="Proteomes" id="UP001215598"/>
    </source>
</evidence>
<dbReference type="Proteomes" id="UP001215598">
    <property type="component" value="Unassembled WGS sequence"/>
</dbReference>